<name>A0A5M8Q5W6_9BACT</name>
<sequence length="122" mass="13186">MKKTILTLAVLMGVSAANLSIAADKVKENNAAIELVSKGELKFKLTLENVKDKSSLVIKDFGGDIVYSTALPKSENYSKIFDLSNLADGQYSFIVNNGNEVSSKPFVITTETKRQVTAVAIN</sequence>
<dbReference type="AlphaFoldDB" id="A0A5M8Q5W6"/>
<accession>A0A5M8Q5W6</accession>
<comment type="caution">
    <text evidence="2">The sequence shown here is derived from an EMBL/GenBank/DDBJ whole genome shotgun (WGS) entry which is preliminary data.</text>
</comment>
<reference evidence="2 3" key="1">
    <citation type="submission" date="2019-05" db="EMBL/GenBank/DDBJ databases">
        <authorList>
            <person name="Qu J.-H."/>
        </authorList>
    </citation>
    <scope>NUCLEOTIDE SEQUENCE [LARGE SCALE GENOMIC DNA]</scope>
    <source>
        <strain evidence="2 3">NS28</strain>
    </source>
</reference>
<dbReference type="OrthoDB" id="1122048at2"/>
<keyword evidence="1" id="KW-0732">Signal</keyword>
<dbReference type="RefSeq" id="WP_139014927.1">
    <property type="nucleotide sequence ID" value="NZ_VBSN01000076.1"/>
</dbReference>
<feature type="chain" id="PRO_5024325270" evidence="1">
    <location>
        <begin position="23"/>
        <end position="122"/>
    </location>
</feature>
<proteinExistence type="predicted"/>
<protein>
    <submittedName>
        <fullName evidence="2">Uncharacterized protein</fullName>
    </submittedName>
</protein>
<organism evidence="2 3">
    <name type="scientific">Dyadobacter flavalbus</name>
    <dbReference type="NCBI Taxonomy" id="2579942"/>
    <lineage>
        <taxon>Bacteria</taxon>
        <taxon>Pseudomonadati</taxon>
        <taxon>Bacteroidota</taxon>
        <taxon>Cytophagia</taxon>
        <taxon>Cytophagales</taxon>
        <taxon>Spirosomataceae</taxon>
        <taxon>Dyadobacter</taxon>
    </lineage>
</organism>
<keyword evidence="3" id="KW-1185">Reference proteome</keyword>
<feature type="signal peptide" evidence="1">
    <location>
        <begin position="1"/>
        <end position="22"/>
    </location>
</feature>
<evidence type="ECO:0000313" key="3">
    <source>
        <dbReference type="Proteomes" id="UP000323994"/>
    </source>
</evidence>
<evidence type="ECO:0000256" key="1">
    <source>
        <dbReference type="SAM" id="SignalP"/>
    </source>
</evidence>
<gene>
    <name evidence="2" type="ORF">FEM33_26235</name>
</gene>
<dbReference type="EMBL" id="VBSN01000076">
    <property type="protein sequence ID" value="KAA6430498.1"/>
    <property type="molecule type" value="Genomic_DNA"/>
</dbReference>
<dbReference type="Proteomes" id="UP000323994">
    <property type="component" value="Unassembled WGS sequence"/>
</dbReference>
<evidence type="ECO:0000313" key="2">
    <source>
        <dbReference type="EMBL" id="KAA6430498.1"/>
    </source>
</evidence>